<reference evidence="1" key="1">
    <citation type="submission" date="2021-07" db="EMBL/GenBank/DDBJ databases">
        <authorList>
            <person name="Durling M."/>
        </authorList>
    </citation>
    <scope>NUCLEOTIDE SEQUENCE</scope>
</reference>
<protein>
    <submittedName>
        <fullName evidence="1">Uncharacterized protein</fullName>
    </submittedName>
</protein>
<gene>
    <name evidence="1" type="ORF">HYFRA_00006030</name>
</gene>
<comment type="caution">
    <text evidence="1">The sequence shown here is derived from an EMBL/GenBank/DDBJ whole genome shotgun (WGS) entry which is preliminary data.</text>
</comment>
<keyword evidence="2" id="KW-1185">Reference proteome</keyword>
<proteinExistence type="predicted"/>
<name>A0A9N9KXH4_9HELO</name>
<feature type="non-terminal residue" evidence="1">
    <location>
        <position position="127"/>
    </location>
</feature>
<accession>A0A9N9KXH4</accession>
<sequence length="127" mass="13925">MRILAQVNKNFNPLSRPNHRYSSIKNNISPHIRQSHSHSHSQRHTPDTMTSSQITQLKAYNACDISDALLKLHVPNSGFLSDLVLRSPYPISPNNSRDPGIVIAPASTVRFVSKSWSVVAAKAGDGG</sequence>
<dbReference type="Gene3D" id="3.50.30.40">
    <property type="entry name" value="Ribonuclease E inhibitor RraA/RraA-like"/>
    <property type="match status" value="1"/>
</dbReference>
<evidence type="ECO:0000313" key="1">
    <source>
        <dbReference type="EMBL" id="CAG8954403.1"/>
    </source>
</evidence>
<evidence type="ECO:0000313" key="2">
    <source>
        <dbReference type="Proteomes" id="UP000696280"/>
    </source>
</evidence>
<organism evidence="1 2">
    <name type="scientific">Hymenoscyphus fraxineus</name>
    <dbReference type="NCBI Taxonomy" id="746836"/>
    <lineage>
        <taxon>Eukaryota</taxon>
        <taxon>Fungi</taxon>
        <taxon>Dikarya</taxon>
        <taxon>Ascomycota</taxon>
        <taxon>Pezizomycotina</taxon>
        <taxon>Leotiomycetes</taxon>
        <taxon>Helotiales</taxon>
        <taxon>Helotiaceae</taxon>
        <taxon>Hymenoscyphus</taxon>
    </lineage>
</organism>
<dbReference type="EMBL" id="CAJVRL010000056">
    <property type="protein sequence ID" value="CAG8954403.1"/>
    <property type="molecule type" value="Genomic_DNA"/>
</dbReference>
<dbReference type="OrthoDB" id="1476984at2759"/>
<dbReference type="Proteomes" id="UP000696280">
    <property type="component" value="Unassembled WGS sequence"/>
</dbReference>
<dbReference type="AlphaFoldDB" id="A0A9N9KXH4"/>